<feature type="transmembrane region" description="Helical" evidence="2">
    <location>
        <begin position="31"/>
        <end position="51"/>
    </location>
</feature>
<feature type="region of interest" description="Disordered" evidence="1">
    <location>
        <begin position="169"/>
        <end position="208"/>
    </location>
</feature>
<dbReference type="Proteomes" id="UP001175211">
    <property type="component" value="Unassembled WGS sequence"/>
</dbReference>
<name>A0AA39K3T9_ARMTA</name>
<dbReference type="RefSeq" id="XP_060328459.1">
    <property type="nucleotide sequence ID" value="XM_060480848.1"/>
</dbReference>
<evidence type="ECO:0000256" key="1">
    <source>
        <dbReference type="SAM" id="MobiDB-lite"/>
    </source>
</evidence>
<comment type="caution">
    <text evidence="3">The sequence shown here is derived from an EMBL/GenBank/DDBJ whole genome shotgun (WGS) entry which is preliminary data.</text>
</comment>
<feature type="transmembrane region" description="Helical" evidence="2">
    <location>
        <begin position="63"/>
        <end position="85"/>
    </location>
</feature>
<dbReference type="AlphaFoldDB" id="A0AA39K3T9"/>
<evidence type="ECO:0000313" key="4">
    <source>
        <dbReference type="Proteomes" id="UP001175211"/>
    </source>
</evidence>
<reference evidence="3" key="1">
    <citation type="submission" date="2023-06" db="EMBL/GenBank/DDBJ databases">
        <authorList>
            <consortium name="Lawrence Berkeley National Laboratory"/>
            <person name="Ahrendt S."/>
            <person name="Sahu N."/>
            <person name="Indic B."/>
            <person name="Wong-Bajracharya J."/>
            <person name="Merenyi Z."/>
            <person name="Ke H.-M."/>
            <person name="Monk M."/>
            <person name="Kocsube S."/>
            <person name="Drula E."/>
            <person name="Lipzen A."/>
            <person name="Balint B."/>
            <person name="Henrissat B."/>
            <person name="Andreopoulos B."/>
            <person name="Martin F.M."/>
            <person name="Harder C.B."/>
            <person name="Rigling D."/>
            <person name="Ford K.L."/>
            <person name="Foster G.D."/>
            <person name="Pangilinan J."/>
            <person name="Papanicolaou A."/>
            <person name="Barry K."/>
            <person name="LaButti K."/>
            <person name="Viragh M."/>
            <person name="Koriabine M."/>
            <person name="Yan M."/>
            <person name="Riley R."/>
            <person name="Champramary S."/>
            <person name="Plett K.L."/>
            <person name="Tsai I.J."/>
            <person name="Slot J."/>
            <person name="Sipos G."/>
            <person name="Plett J."/>
            <person name="Nagy L.G."/>
            <person name="Grigoriev I.V."/>
        </authorList>
    </citation>
    <scope>NUCLEOTIDE SEQUENCE</scope>
    <source>
        <strain evidence="3">CCBAS 213</strain>
    </source>
</reference>
<evidence type="ECO:0000256" key="2">
    <source>
        <dbReference type="SAM" id="Phobius"/>
    </source>
</evidence>
<accession>A0AA39K3T9</accession>
<proteinExistence type="predicted"/>
<evidence type="ECO:0000313" key="3">
    <source>
        <dbReference type="EMBL" id="KAK0454071.1"/>
    </source>
</evidence>
<dbReference type="GeneID" id="85364396"/>
<protein>
    <submittedName>
        <fullName evidence="3">Uncharacterized protein</fullName>
    </submittedName>
</protein>
<keyword evidence="2" id="KW-1133">Transmembrane helix</keyword>
<keyword evidence="2" id="KW-0472">Membrane</keyword>
<keyword evidence="4" id="KW-1185">Reference proteome</keyword>
<keyword evidence="2" id="KW-0812">Transmembrane</keyword>
<gene>
    <name evidence="3" type="ORF">EV420DRAFT_1765885</name>
</gene>
<feature type="compositionally biased region" description="Low complexity" evidence="1">
    <location>
        <begin position="189"/>
        <end position="208"/>
    </location>
</feature>
<sequence>MTARADIPPDLTDDEKASLFQYLDASLNSEILYALLYGIYTGILAVTLWHIFINKRWRNRRALVVVIILLYTLISINFAVNWPFVCSAFIQNGQSFWTVYSKLIAVDQAAYLEMDLVLLDGLGTALAYCSASNPFPNFRNCDPGFTYLDAIAGVARGVAPTLLVGRAAAGHTQPTEEHDESSPVSTIRFQTSSQSSQPSQPFTSSFQGSTMQSAVLDMDIEAQTERPDELVVSVMNN</sequence>
<dbReference type="EMBL" id="JAUEPS010000028">
    <property type="protein sequence ID" value="KAK0454071.1"/>
    <property type="molecule type" value="Genomic_DNA"/>
</dbReference>
<organism evidence="3 4">
    <name type="scientific">Armillaria tabescens</name>
    <name type="common">Ringless honey mushroom</name>
    <name type="synonym">Agaricus tabescens</name>
    <dbReference type="NCBI Taxonomy" id="1929756"/>
    <lineage>
        <taxon>Eukaryota</taxon>
        <taxon>Fungi</taxon>
        <taxon>Dikarya</taxon>
        <taxon>Basidiomycota</taxon>
        <taxon>Agaricomycotina</taxon>
        <taxon>Agaricomycetes</taxon>
        <taxon>Agaricomycetidae</taxon>
        <taxon>Agaricales</taxon>
        <taxon>Marasmiineae</taxon>
        <taxon>Physalacriaceae</taxon>
        <taxon>Desarmillaria</taxon>
    </lineage>
</organism>